<evidence type="ECO:0000313" key="3">
    <source>
        <dbReference type="Proteomes" id="UP000239326"/>
    </source>
</evidence>
<organism evidence="2 3">
    <name type="scientific">Simplicispira suum</name>
    <dbReference type="NCBI Taxonomy" id="2109915"/>
    <lineage>
        <taxon>Bacteria</taxon>
        <taxon>Pseudomonadati</taxon>
        <taxon>Pseudomonadota</taxon>
        <taxon>Betaproteobacteria</taxon>
        <taxon>Burkholderiales</taxon>
        <taxon>Comamonadaceae</taxon>
        <taxon>Simplicispira</taxon>
    </lineage>
</organism>
<dbReference type="RefSeq" id="WP_106447044.1">
    <property type="nucleotide sequence ID" value="NZ_CP027669.1"/>
</dbReference>
<feature type="region of interest" description="Disordered" evidence="1">
    <location>
        <begin position="1"/>
        <end position="23"/>
    </location>
</feature>
<dbReference type="Proteomes" id="UP000239326">
    <property type="component" value="Chromosome"/>
</dbReference>
<dbReference type="OrthoDB" id="5570616at2"/>
<name>A0A2S0N200_9BURK</name>
<evidence type="ECO:0000313" key="2">
    <source>
        <dbReference type="EMBL" id="AVO42067.1"/>
    </source>
</evidence>
<accession>A0A2S0N200</accession>
<proteinExistence type="predicted"/>
<reference evidence="2 3" key="1">
    <citation type="submission" date="2018-03" db="EMBL/GenBank/DDBJ databases">
        <title>Genome sequencing of Simplicispira sp.</title>
        <authorList>
            <person name="Kim S.-J."/>
            <person name="Heo J."/>
            <person name="Kwon S.-W."/>
        </authorList>
    </citation>
    <scope>NUCLEOTIDE SEQUENCE [LARGE SCALE GENOMIC DNA]</scope>
    <source>
        <strain evidence="2 3">SC1-8</strain>
    </source>
</reference>
<dbReference type="KEGG" id="simp:C6571_12915"/>
<dbReference type="EMBL" id="CP027669">
    <property type="protein sequence ID" value="AVO42067.1"/>
    <property type="molecule type" value="Genomic_DNA"/>
</dbReference>
<keyword evidence="3" id="KW-1185">Reference proteome</keyword>
<evidence type="ECO:0000256" key="1">
    <source>
        <dbReference type="SAM" id="MobiDB-lite"/>
    </source>
</evidence>
<gene>
    <name evidence="2" type="ORF">C6571_12915</name>
</gene>
<sequence>MSAPAHPPEGRADDEDRAVDVHAPEVPASVRQAVLAIAQPGDQLWRCPSRSAPRGALGILGVGRRGVVIEWWLLDAKGDLIEAFWETD</sequence>
<dbReference type="AlphaFoldDB" id="A0A2S0N200"/>
<protein>
    <submittedName>
        <fullName evidence="2">Uncharacterized protein</fullName>
    </submittedName>
</protein>